<evidence type="ECO:0000256" key="7">
    <source>
        <dbReference type="ARBA" id="ARBA00022782"/>
    </source>
</evidence>
<comment type="function">
    <text evidence="1">May be a regulator of keratinocyte proliferation or differentiation.</text>
</comment>
<feature type="compositionally biased region" description="Polar residues" evidence="12">
    <location>
        <begin position="36"/>
        <end position="47"/>
    </location>
</feature>
<protein>
    <recommendedName>
        <fullName evidence="4">Coiled-coil alpha-helical rod protein 1</fullName>
    </recommendedName>
    <alternativeName>
        <fullName evidence="10">Alpha-helical coiled-coil rod protein</fullName>
    </alternativeName>
</protein>
<keyword evidence="7" id="KW-0221">Differentiation</keyword>
<evidence type="ECO:0000256" key="8">
    <source>
        <dbReference type="ARBA" id="ARBA00023054"/>
    </source>
</evidence>
<dbReference type="GO" id="GO:0005634">
    <property type="term" value="C:nucleus"/>
    <property type="evidence" value="ECO:0007669"/>
    <property type="project" value="UniProtKB-SubCell"/>
</dbReference>
<comment type="subcellular location">
    <subcellularLocation>
        <location evidence="3">Cytoplasm</location>
    </subcellularLocation>
    <subcellularLocation>
        <location evidence="2">Nucleus</location>
    </subcellularLocation>
</comment>
<dbReference type="Proteomes" id="UP000265000">
    <property type="component" value="Unplaced"/>
</dbReference>
<sequence>MEKHTFGKERLIAPTDFTSPRNIQGDLVPPSHFALTLQSTEAQGASGTPSPSQPPPPHTPWVKPAVTRTPPGDPGIVNPWLAITQTQQDVLQLKKQNQRIMTLQGDIRRGNASAEDLLDIRTRSSGRSERCSRWDSEWLLEAEKHKAEAERLKGQVEALKETAERYREEMRDKDITLSRQRHELEMMHEELSKAKIELGRISEQLSLSSAQKEEMSLQLEKLQRESGEEITKLRGDVERSKELSRDLALQAEMSRAQAEEEAGQQTLRLMEQIDELKKKQEVELQQLDASHCAELGAARKANNDLQDRLQSTTAEALRLKSALTEVSTERDGLRERLSQMGQAFETQSATLHSLRNYIGQLAPDKGEKEQLNEAVERLSKEKAALQTTTELLTVRLNSVNEILALQEEKIVKSTSADPLMRSGCEGLQVLHLWREKVFKLCVQLRTKDIEIRREKDKLLSEVRTMEQQLQQEQHRASVLQHSLHDRIAQLDLERVENETLKQSLAKAHRENTELQLQNQKVQADVKTLTEALQRYREGFEGRLAEVDAAKTRLNSCAQRLSFANRRVETIQGLLMRRTALKKLERASKQAEPDNDSISNFKTEHSLVCEERDKLVQELKRTPELIEKALADLKEQYESKVRQQQQDLEHSCAEVRLAVAAKEQAEQSLQEIQAQLEESNGSLERLRCELLRQQEQSERALLERVSEIEGRCAEKLREMELQVGAARREHTKAVMTLREFQREAARKPDEMGEIRHLDVDETKHEVFNKQPRGWMEHSSNPAPVSVAERGLIEFTPGQTTAVQSSVPARNQEITPGPHLPTERLLSVLEELHTLSAAVVNSSEDSAEEDGQSDGVKPSADSLHK</sequence>
<feature type="region of interest" description="Disordered" evidence="12">
    <location>
        <begin position="837"/>
        <end position="863"/>
    </location>
</feature>
<keyword evidence="5" id="KW-0217">Developmental protein</keyword>
<keyword evidence="6" id="KW-0963">Cytoplasm</keyword>
<dbReference type="GO" id="GO:0006611">
    <property type="term" value="P:protein export from nucleus"/>
    <property type="evidence" value="ECO:0007669"/>
    <property type="project" value="TreeGrafter"/>
</dbReference>
<reference evidence="13" key="2">
    <citation type="submission" date="2025-09" db="UniProtKB">
        <authorList>
            <consortium name="Ensembl"/>
        </authorList>
    </citation>
    <scope>IDENTIFICATION</scope>
</reference>
<feature type="region of interest" description="Disordered" evidence="12">
    <location>
        <begin position="1"/>
        <end position="73"/>
    </location>
</feature>
<dbReference type="Pfam" id="PF07111">
    <property type="entry name" value="HCR"/>
    <property type="match status" value="1"/>
</dbReference>
<dbReference type="GO" id="GO:0030154">
    <property type="term" value="P:cell differentiation"/>
    <property type="evidence" value="ECO:0007669"/>
    <property type="project" value="UniProtKB-KW"/>
</dbReference>
<reference evidence="13" key="1">
    <citation type="submission" date="2025-08" db="UniProtKB">
        <authorList>
            <consortium name="Ensembl"/>
        </authorList>
    </citation>
    <scope>IDENTIFICATION</scope>
</reference>
<evidence type="ECO:0000256" key="2">
    <source>
        <dbReference type="ARBA" id="ARBA00004123"/>
    </source>
</evidence>
<evidence type="ECO:0000256" key="4">
    <source>
        <dbReference type="ARBA" id="ARBA00016468"/>
    </source>
</evidence>
<dbReference type="Ensembl" id="ENSFHET00000014656.1">
    <property type="protein sequence ID" value="ENSFHEP00000021765.1"/>
    <property type="gene ID" value="ENSFHEG00000001724.1"/>
</dbReference>
<name>A0A3Q2TXV1_FUNHE</name>
<dbReference type="CTD" id="54535"/>
<proteinExistence type="predicted"/>
<dbReference type="OrthoDB" id="193258at2759"/>
<dbReference type="PANTHER" id="PTHR46822:SF1">
    <property type="entry name" value="COILED-COIL ALPHA-HELICAL ROD PROTEIN 1"/>
    <property type="match status" value="1"/>
</dbReference>
<evidence type="ECO:0000256" key="10">
    <source>
        <dbReference type="ARBA" id="ARBA00031932"/>
    </source>
</evidence>
<feature type="coiled-coil region" evidence="11">
    <location>
        <begin position="455"/>
        <end position="538"/>
    </location>
</feature>
<evidence type="ECO:0000313" key="13">
    <source>
        <dbReference type="Ensembl" id="ENSFHEP00000021765.1"/>
    </source>
</evidence>
<dbReference type="GO" id="GO:0005737">
    <property type="term" value="C:cytoplasm"/>
    <property type="evidence" value="ECO:0007669"/>
    <property type="project" value="UniProtKB-SubCell"/>
</dbReference>
<feature type="coiled-coil region" evidence="11">
    <location>
        <begin position="626"/>
        <end position="702"/>
    </location>
</feature>
<dbReference type="GeneID" id="105929428"/>
<evidence type="ECO:0000256" key="11">
    <source>
        <dbReference type="SAM" id="Coils"/>
    </source>
</evidence>
<dbReference type="STRING" id="8078.ENSFHEP00000021765"/>
<feature type="coiled-coil region" evidence="11">
    <location>
        <begin position="142"/>
        <end position="225"/>
    </location>
</feature>
<feature type="compositionally biased region" description="Basic and acidic residues" evidence="12">
    <location>
        <begin position="1"/>
        <end position="11"/>
    </location>
</feature>
<evidence type="ECO:0000256" key="12">
    <source>
        <dbReference type="SAM" id="MobiDB-lite"/>
    </source>
</evidence>
<accession>A0A3Q2TXV1</accession>
<dbReference type="AlphaFoldDB" id="A0A3Q2TXV1"/>
<keyword evidence="8 11" id="KW-0175">Coiled coil</keyword>
<feature type="coiled-coil region" evidence="11">
    <location>
        <begin position="259"/>
        <end position="322"/>
    </location>
</feature>
<evidence type="ECO:0000313" key="14">
    <source>
        <dbReference type="Proteomes" id="UP000265000"/>
    </source>
</evidence>
<dbReference type="Gene3D" id="1.10.287.2610">
    <property type="match status" value="1"/>
</dbReference>
<dbReference type="InterPro" id="IPR009800">
    <property type="entry name" value="HCR"/>
</dbReference>
<dbReference type="GO" id="GO:0005814">
    <property type="term" value="C:centriole"/>
    <property type="evidence" value="ECO:0007669"/>
    <property type="project" value="TreeGrafter"/>
</dbReference>
<evidence type="ECO:0000256" key="5">
    <source>
        <dbReference type="ARBA" id="ARBA00022473"/>
    </source>
</evidence>
<evidence type="ECO:0000256" key="6">
    <source>
        <dbReference type="ARBA" id="ARBA00022490"/>
    </source>
</evidence>
<organism evidence="13 14">
    <name type="scientific">Fundulus heteroclitus</name>
    <name type="common">Killifish</name>
    <name type="synonym">Mummichog</name>
    <dbReference type="NCBI Taxonomy" id="8078"/>
    <lineage>
        <taxon>Eukaryota</taxon>
        <taxon>Metazoa</taxon>
        <taxon>Chordata</taxon>
        <taxon>Craniata</taxon>
        <taxon>Vertebrata</taxon>
        <taxon>Euteleostomi</taxon>
        <taxon>Actinopterygii</taxon>
        <taxon>Neopterygii</taxon>
        <taxon>Teleostei</taxon>
        <taxon>Neoteleostei</taxon>
        <taxon>Acanthomorphata</taxon>
        <taxon>Ovalentaria</taxon>
        <taxon>Atherinomorphae</taxon>
        <taxon>Cyprinodontiformes</taxon>
        <taxon>Fundulidae</taxon>
        <taxon>Fundulus</taxon>
    </lineage>
</organism>
<keyword evidence="9" id="KW-0539">Nucleus</keyword>
<evidence type="ECO:0000256" key="1">
    <source>
        <dbReference type="ARBA" id="ARBA00003936"/>
    </source>
</evidence>
<keyword evidence="14" id="KW-1185">Reference proteome</keyword>
<dbReference type="PANTHER" id="PTHR46822">
    <property type="entry name" value="COILED-COIL ALPHA-HELICAL ROD PROTEIN 1"/>
    <property type="match status" value="1"/>
</dbReference>
<dbReference type="GeneTree" id="ENSGT00940000153251"/>
<evidence type="ECO:0000256" key="9">
    <source>
        <dbReference type="ARBA" id="ARBA00023242"/>
    </source>
</evidence>
<evidence type="ECO:0000256" key="3">
    <source>
        <dbReference type="ARBA" id="ARBA00004496"/>
    </source>
</evidence>